<reference evidence="15" key="1">
    <citation type="submission" date="2018-05" db="EMBL/GenBank/DDBJ databases">
        <authorList>
            <person name="Lanie J.A."/>
            <person name="Ng W.-L."/>
            <person name="Kazmierczak K.M."/>
            <person name="Andrzejewski T.M."/>
            <person name="Davidsen T.M."/>
            <person name="Wayne K.J."/>
            <person name="Tettelin H."/>
            <person name="Glass J.I."/>
            <person name="Rusch D."/>
            <person name="Podicherti R."/>
            <person name="Tsui H.-C.T."/>
            <person name="Winkler M.E."/>
        </authorList>
    </citation>
    <scope>NUCLEOTIDE SEQUENCE</scope>
</reference>
<sequence>MSNSAKTTWKIHKFTSMVLVPFVIYLMLKIISISKLSYEQIIDELSSTWAILYILIFTVLGLFHMRLGVFEIMEDYVHDKTLKKILKIFVSVFILGILTLVCLSLLLILIS</sequence>
<dbReference type="Pfam" id="PF01127">
    <property type="entry name" value="Sdh_cyt"/>
    <property type="match status" value="1"/>
</dbReference>
<evidence type="ECO:0000256" key="14">
    <source>
        <dbReference type="SAM" id="Phobius"/>
    </source>
</evidence>
<protein>
    <recommendedName>
        <fullName evidence="16">Succinate dehydrogenase hydrophobic membrane anchor subunit</fullName>
    </recommendedName>
</protein>
<keyword evidence="13 14" id="KW-0472">Membrane</keyword>
<evidence type="ECO:0000256" key="6">
    <source>
        <dbReference type="ARBA" id="ARBA00022532"/>
    </source>
</evidence>
<evidence type="ECO:0008006" key="16">
    <source>
        <dbReference type="Google" id="ProtNLM"/>
    </source>
</evidence>
<dbReference type="UniPathway" id="UPA00223"/>
<comment type="pathway">
    <text evidence="4">Carbohydrate metabolism; tricarboxylic acid cycle.</text>
</comment>
<dbReference type="InterPro" id="IPR000701">
    <property type="entry name" value="SuccDH_FuR_B_TM-su"/>
</dbReference>
<keyword evidence="6" id="KW-0816">Tricarboxylic acid cycle</keyword>
<evidence type="ECO:0000256" key="13">
    <source>
        <dbReference type="ARBA" id="ARBA00023136"/>
    </source>
</evidence>
<evidence type="ECO:0000256" key="2">
    <source>
        <dbReference type="ARBA" id="ARBA00004050"/>
    </source>
</evidence>
<evidence type="ECO:0000256" key="12">
    <source>
        <dbReference type="ARBA" id="ARBA00023004"/>
    </source>
</evidence>
<accession>A0A381W0S4</accession>
<name>A0A381W0S4_9ZZZZ</name>
<evidence type="ECO:0000256" key="1">
    <source>
        <dbReference type="ARBA" id="ARBA00001971"/>
    </source>
</evidence>
<dbReference type="Gene3D" id="1.20.1300.10">
    <property type="entry name" value="Fumarate reductase/succinate dehydrogenase, transmembrane subunit"/>
    <property type="match status" value="1"/>
</dbReference>
<dbReference type="GO" id="GO:0020037">
    <property type="term" value="F:heme binding"/>
    <property type="evidence" value="ECO:0007669"/>
    <property type="project" value="InterPro"/>
</dbReference>
<dbReference type="NCBIfam" id="TIGR02968">
    <property type="entry name" value="succ_dehyd_anc"/>
    <property type="match status" value="1"/>
</dbReference>
<keyword evidence="8 14" id="KW-0812">Transmembrane</keyword>
<keyword evidence="12" id="KW-0408">Iron</keyword>
<evidence type="ECO:0000256" key="5">
    <source>
        <dbReference type="ARBA" id="ARBA00022448"/>
    </source>
</evidence>
<dbReference type="AlphaFoldDB" id="A0A381W0S4"/>
<feature type="transmembrane region" description="Helical" evidence="14">
    <location>
        <begin position="12"/>
        <end position="31"/>
    </location>
</feature>
<comment type="subcellular location">
    <subcellularLocation>
        <location evidence="3">Membrane</location>
        <topology evidence="3">Multi-pass membrane protein</topology>
    </subcellularLocation>
</comment>
<keyword evidence="10" id="KW-0249">Electron transport</keyword>
<keyword evidence="5" id="KW-0813">Transport</keyword>
<dbReference type="GO" id="GO:0046872">
    <property type="term" value="F:metal ion binding"/>
    <property type="evidence" value="ECO:0007669"/>
    <property type="project" value="UniProtKB-KW"/>
</dbReference>
<keyword evidence="11 14" id="KW-1133">Transmembrane helix</keyword>
<proteinExistence type="predicted"/>
<dbReference type="GO" id="GO:0016020">
    <property type="term" value="C:membrane"/>
    <property type="evidence" value="ECO:0007669"/>
    <property type="project" value="UniProtKB-SubCell"/>
</dbReference>
<feature type="transmembrane region" description="Helical" evidence="14">
    <location>
        <begin position="85"/>
        <end position="110"/>
    </location>
</feature>
<comment type="cofactor">
    <cofactor evidence="1">
        <name>heme</name>
        <dbReference type="ChEBI" id="CHEBI:30413"/>
    </cofactor>
</comment>
<evidence type="ECO:0000256" key="8">
    <source>
        <dbReference type="ARBA" id="ARBA00022692"/>
    </source>
</evidence>
<evidence type="ECO:0000313" key="15">
    <source>
        <dbReference type="EMBL" id="SVA46094.1"/>
    </source>
</evidence>
<comment type="function">
    <text evidence="2">Membrane-anchoring subunit of succinate dehydrogenase (SDH).</text>
</comment>
<organism evidence="15">
    <name type="scientific">marine metagenome</name>
    <dbReference type="NCBI Taxonomy" id="408172"/>
    <lineage>
        <taxon>unclassified sequences</taxon>
        <taxon>metagenomes</taxon>
        <taxon>ecological metagenomes</taxon>
    </lineage>
</organism>
<evidence type="ECO:0000256" key="4">
    <source>
        <dbReference type="ARBA" id="ARBA00005163"/>
    </source>
</evidence>
<evidence type="ECO:0000256" key="9">
    <source>
        <dbReference type="ARBA" id="ARBA00022723"/>
    </source>
</evidence>
<evidence type="ECO:0000256" key="3">
    <source>
        <dbReference type="ARBA" id="ARBA00004141"/>
    </source>
</evidence>
<keyword evidence="9" id="KW-0479">Metal-binding</keyword>
<dbReference type="GO" id="GO:0006099">
    <property type="term" value="P:tricarboxylic acid cycle"/>
    <property type="evidence" value="ECO:0007669"/>
    <property type="project" value="UniProtKB-UniPathway"/>
</dbReference>
<dbReference type="InterPro" id="IPR014312">
    <property type="entry name" value="Succ_DH_anchor"/>
</dbReference>
<evidence type="ECO:0000256" key="10">
    <source>
        <dbReference type="ARBA" id="ARBA00022982"/>
    </source>
</evidence>
<evidence type="ECO:0000256" key="11">
    <source>
        <dbReference type="ARBA" id="ARBA00022989"/>
    </source>
</evidence>
<gene>
    <name evidence="15" type="ORF">METZ01_LOCUS98948</name>
</gene>
<dbReference type="EMBL" id="UINC01010355">
    <property type="protein sequence ID" value="SVA46094.1"/>
    <property type="molecule type" value="Genomic_DNA"/>
</dbReference>
<keyword evidence="7" id="KW-0349">Heme</keyword>
<evidence type="ECO:0000256" key="7">
    <source>
        <dbReference type="ARBA" id="ARBA00022617"/>
    </source>
</evidence>
<dbReference type="InterPro" id="IPR034804">
    <property type="entry name" value="SQR/QFR_C/D"/>
</dbReference>
<dbReference type="SUPFAM" id="SSF81343">
    <property type="entry name" value="Fumarate reductase respiratory complex transmembrane subunits"/>
    <property type="match status" value="1"/>
</dbReference>
<feature type="transmembrane region" description="Helical" evidence="14">
    <location>
        <begin position="51"/>
        <end position="73"/>
    </location>
</feature>